<keyword evidence="1" id="KW-0732">Signal</keyword>
<proteinExistence type="predicted"/>
<organism evidence="2">
    <name type="scientific">Oryza glumipatula</name>
    <dbReference type="NCBI Taxonomy" id="40148"/>
    <lineage>
        <taxon>Eukaryota</taxon>
        <taxon>Viridiplantae</taxon>
        <taxon>Streptophyta</taxon>
        <taxon>Embryophyta</taxon>
        <taxon>Tracheophyta</taxon>
        <taxon>Spermatophyta</taxon>
        <taxon>Magnoliopsida</taxon>
        <taxon>Liliopsida</taxon>
        <taxon>Poales</taxon>
        <taxon>Poaceae</taxon>
        <taxon>BOP clade</taxon>
        <taxon>Oryzoideae</taxon>
        <taxon>Oryzeae</taxon>
        <taxon>Oryzinae</taxon>
        <taxon>Oryza</taxon>
    </lineage>
</organism>
<dbReference type="PANTHER" id="PTHR34789">
    <property type="entry name" value="EXPRESSED PROTEIN"/>
    <property type="match status" value="1"/>
</dbReference>
<protein>
    <submittedName>
        <fullName evidence="2">Uncharacterized protein</fullName>
    </submittedName>
</protein>
<evidence type="ECO:0000256" key="1">
    <source>
        <dbReference type="SAM" id="SignalP"/>
    </source>
</evidence>
<keyword evidence="3" id="KW-1185">Reference proteome</keyword>
<accession>A0A0E0BVM8</accession>
<dbReference type="Gramene" id="OGLUM12G21630.1">
    <property type="protein sequence ID" value="OGLUM12G21630.1"/>
    <property type="gene ID" value="OGLUM12G21630"/>
</dbReference>
<dbReference type="Proteomes" id="UP000026961">
    <property type="component" value="Chromosome 12"/>
</dbReference>
<name>A0A0E0BVM8_9ORYZ</name>
<evidence type="ECO:0000313" key="2">
    <source>
        <dbReference type="EnsemblPlants" id="OGLUM12G21630.1"/>
    </source>
</evidence>
<feature type="signal peptide" evidence="1">
    <location>
        <begin position="1"/>
        <end position="27"/>
    </location>
</feature>
<reference evidence="2" key="2">
    <citation type="submission" date="2018-05" db="EMBL/GenBank/DDBJ databases">
        <title>OgluRS3 (Oryza glumaepatula Reference Sequence Version 3).</title>
        <authorList>
            <person name="Zhang J."/>
            <person name="Kudrna D."/>
            <person name="Lee S."/>
            <person name="Talag J."/>
            <person name="Welchert J."/>
            <person name="Wing R.A."/>
        </authorList>
    </citation>
    <scope>NUCLEOTIDE SEQUENCE [LARGE SCALE GENOMIC DNA]</scope>
</reference>
<dbReference type="AlphaFoldDB" id="A0A0E0BVM8"/>
<reference evidence="2" key="1">
    <citation type="submission" date="2015-04" db="UniProtKB">
        <authorList>
            <consortium name="EnsemblPlants"/>
        </authorList>
    </citation>
    <scope>IDENTIFICATION</scope>
</reference>
<evidence type="ECO:0000313" key="3">
    <source>
        <dbReference type="Proteomes" id="UP000026961"/>
    </source>
</evidence>
<dbReference type="HOGENOM" id="CLU_128469_1_0_1"/>
<dbReference type="STRING" id="40148.A0A0E0BVM8"/>
<feature type="chain" id="PRO_5002355163" evidence="1">
    <location>
        <begin position="28"/>
        <end position="152"/>
    </location>
</feature>
<dbReference type="EnsemblPlants" id="OGLUM12G21630.1">
    <property type="protein sequence ID" value="OGLUM12G21630.1"/>
    <property type="gene ID" value="OGLUM12G21630"/>
</dbReference>
<dbReference type="PANTHER" id="PTHR34789:SF1">
    <property type="entry name" value="EXPRESSED PROTEIN"/>
    <property type="match status" value="1"/>
</dbReference>
<sequence length="152" mass="14585">MATMAPRLLIVVVSVLFTAGIIASAAAARDLTADPAGQAPPAYDFGIPAGFFVPGTNNPYNGDPAAWAAGYGSAAAAAAGSGAGAGDVGGFGNGGAEAPSMVCSDKGPCNGKKLTCPKKCFVSFSRSGNGYAAGGGGGGCSFDCSTKCEATC</sequence>